<gene>
    <name evidence="2" type="ORF">BDV30DRAFT_238851</name>
</gene>
<dbReference type="Proteomes" id="UP000326289">
    <property type="component" value="Unassembled WGS sequence"/>
</dbReference>
<evidence type="ECO:0000256" key="1">
    <source>
        <dbReference type="SAM" id="MobiDB-lite"/>
    </source>
</evidence>
<accession>A0A5N6J4L3</accession>
<protein>
    <submittedName>
        <fullName evidence="2">Uncharacterized protein</fullName>
    </submittedName>
</protein>
<name>A0A5N6J4L3_9EURO</name>
<dbReference type="EMBL" id="ML732798">
    <property type="protein sequence ID" value="KAB8273200.1"/>
    <property type="molecule type" value="Genomic_DNA"/>
</dbReference>
<evidence type="ECO:0000313" key="3">
    <source>
        <dbReference type="Proteomes" id="UP000326289"/>
    </source>
</evidence>
<sequence length="91" mass="9946">MSKAASTAARLQNDFGADLWVKNQAQARHATAGRGLFAGLQDVKHYNVENGWAKRTAANEQPGLIGLLWSRKKKKKKKEENELGGGLGIED</sequence>
<organism evidence="2 3">
    <name type="scientific">Aspergillus minisclerotigenes</name>
    <dbReference type="NCBI Taxonomy" id="656917"/>
    <lineage>
        <taxon>Eukaryota</taxon>
        <taxon>Fungi</taxon>
        <taxon>Dikarya</taxon>
        <taxon>Ascomycota</taxon>
        <taxon>Pezizomycotina</taxon>
        <taxon>Eurotiomycetes</taxon>
        <taxon>Eurotiomycetidae</taxon>
        <taxon>Eurotiales</taxon>
        <taxon>Aspergillaceae</taxon>
        <taxon>Aspergillus</taxon>
        <taxon>Aspergillus subgen. Circumdati</taxon>
    </lineage>
</organism>
<reference evidence="2 3" key="1">
    <citation type="submission" date="2019-04" db="EMBL/GenBank/DDBJ databases">
        <title>Fungal friends and foes A comparative genomics study of 23 Aspergillus species from section Flavi.</title>
        <authorList>
            <consortium name="DOE Joint Genome Institute"/>
            <person name="Kjaerbolling I."/>
            <person name="Vesth T.C."/>
            <person name="Frisvad J.C."/>
            <person name="Nybo J.L."/>
            <person name="Theobald S."/>
            <person name="Kildgaard S."/>
            <person name="Petersen T.I."/>
            <person name="Kuo A."/>
            <person name="Sato A."/>
            <person name="Lyhne E.K."/>
            <person name="Kogle M.E."/>
            <person name="Wiebenga A."/>
            <person name="Kun R.S."/>
            <person name="Lubbers R.J."/>
            <person name="Makela M.R."/>
            <person name="Barry K."/>
            <person name="Chovatia M."/>
            <person name="Clum A."/>
            <person name="Daum C."/>
            <person name="Haridas S."/>
            <person name="He G."/>
            <person name="LaButti K."/>
            <person name="Lipzen A."/>
            <person name="Mondo S."/>
            <person name="Pangilinan J."/>
            <person name="Riley R."/>
            <person name="Salamov A."/>
            <person name="Simmons B.A."/>
            <person name="Magnuson J.K."/>
            <person name="Henrissat B."/>
            <person name="Mortensen U.H."/>
            <person name="Larsen T.O."/>
            <person name="De vries R.P."/>
            <person name="Grigoriev I.V."/>
            <person name="Machida M."/>
            <person name="Baker S.E."/>
            <person name="Andersen M.R."/>
        </authorList>
    </citation>
    <scope>NUCLEOTIDE SEQUENCE [LARGE SCALE GENOMIC DNA]</scope>
    <source>
        <strain evidence="2 3">CBS 117635</strain>
    </source>
</reference>
<feature type="region of interest" description="Disordered" evidence="1">
    <location>
        <begin position="72"/>
        <end position="91"/>
    </location>
</feature>
<proteinExistence type="predicted"/>
<keyword evidence="3" id="KW-1185">Reference proteome</keyword>
<evidence type="ECO:0000313" key="2">
    <source>
        <dbReference type="EMBL" id="KAB8273200.1"/>
    </source>
</evidence>
<dbReference type="AlphaFoldDB" id="A0A5N6J4L3"/>